<evidence type="ECO:0000313" key="3">
    <source>
        <dbReference type="Proteomes" id="UP000076532"/>
    </source>
</evidence>
<keyword evidence="3" id="KW-1185">Reference proteome</keyword>
<dbReference type="Proteomes" id="UP000076532">
    <property type="component" value="Unassembled WGS sequence"/>
</dbReference>
<dbReference type="AlphaFoldDB" id="A0A165WE42"/>
<gene>
    <name evidence="2" type="ORF">FIBSPDRAFT_901958</name>
</gene>
<organism evidence="2 3">
    <name type="scientific">Athelia psychrophila</name>
    <dbReference type="NCBI Taxonomy" id="1759441"/>
    <lineage>
        <taxon>Eukaryota</taxon>
        <taxon>Fungi</taxon>
        <taxon>Dikarya</taxon>
        <taxon>Basidiomycota</taxon>
        <taxon>Agaricomycotina</taxon>
        <taxon>Agaricomycetes</taxon>
        <taxon>Agaricomycetidae</taxon>
        <taxon>Atheliales</taxon>
        <taxon>Atheliaceae</taxon>
        <taxon>Athelia</taxon>
    </lineage>
</organism>
<name>A0A165WE42_9AGAM</name>
<evidence type="ECO:0000256" key="1">
    <source>
        <dbReference type="SAM" id="MobiDB-lite"/>
    </source>
</evidence>
<dbReference type="EMBL" id="KV417746">
    <property type="protein sequence ID" value="KZP07586.1"/>
    <property type="molecule type" value="Genomic_DNA"/>
</dbReference>
<reference evidence="2 3" key="1">
    <citation type="journal article" date="2016" name="Mol. Biol. Evol.">
        <title>Comparative Genomics of Early-Diverging Mushroom-Forming Fungi Provides Insights into the Origins of Lignocellulose Decay Capabilities.</title>
        <authorList>
            <person name="Nagy L.G."/>
            <person name="Riley R."/>
            <person name="Tritt A."/>
            <person name="Adam C."/>
            <person name="Daum C."/>
            <person name="Floudas D."/>
            <person name="Sun H."/>
            <person name="Yadav J.S."/>
            <person name="Pangilinan J."/>
            <person name="Larsson K.H."/>
            <person name="Matsuura K."/>
            <person name="Barry K."/>
            <person name="Labutti K."/>
            <person name="Kuo R."/>
            <person name="Ohm R.A."/>
            <person name="Bhattacharya S.S."/>
            <person name="Shirouzu T."/>
            <person name="Yoshinaga Y."/>
            <person name="Martin F.M."/>
            <person name="Grigoriev I.V."/>
            <person name="Hibbett D.S."/>
        </authorList>
    </citation>
    <scope>NUCLEOTIDE SEQUENCE [LARGE SCALE GENOMIC DNA]</scope>
    <source>
        <strain evidence="2 3">CBS 109695</strain>
    </source>
</reference>
<protein>
    <submittedName>
        <fullName evidence="2">Uncharacterized protein</fullName>
    </submittedName>
</protein>
<evidence type="ECO:0000313" key="2">
    <source>
        <dbReference type="EMBL" id="KZP07586.1"/>
    </source>
</evidence>
<sequence>MLFTKNNDTAPRAHPTDLNTAVYMETDGNPDGLSARSVGPSVGYGGGGPARYARAREDRDGIDGANCDARCGVGRPRSERRGRSAVALRGARVATGMRVVQSSAPAAAPLAAERARCTGELRVGAGVRESCGGDVEGVNSTGVAASWSTCGGLVGYASVAPGGGLAARGGGSKGVRARKDSTMRRGGRTCGSSMGSGVRRGAVLKRATRE</sequence>
<feature type="region of interest" description="Disordered" evidence="1">
    <location>
        <begin position="165"/>
        <end position="199"/>
    </location>
</feature>
<proteinExistence type="predicted"/>
<accession>A0A165WE42</accession>